<dbReference type="InterPro" id="IPR004524">
    <property type="entry name" value="Asp-tRNA-ligase_1"/>
</dbReference>
<organism evidence="8 9">
    <name type="scientific">Candida oxycetoniae</name>
    <dbReference type="NCBI Taxonomy" id="497107"/>
    <lineage>
        <taxon>Eukaryota</taxon>
        <taxon>Fungi</taxon>
        <taxon>Dikarya</taxon>
        <taxon>Ascomycota</taxon>
        <taxon>Saccharomycotina</taxon>
        <taxon>Pichiomycetes</taxon>
        <taxon>Debaryomycetaceae</taxon>
        <taxon>Candida/Lodderomyces clade</taxon>
        <taxon>Candida</taxon>
    </lineage>
</organism>
<evidence type="ECO:0000313" key="8">
    <source>
        <dbReference type="EMBL" id="KAI3407050.2"/>
    </source>
</evidence>
<dbReference type="InterPro" id="IPR002312">
    <property type="entry name" value="Asp/Asn-tRNA-synth_IIb"/>
</dbReference>
<feature type="domain" description="Aminoacyl-transfer RNA synthetases class-II family profile" evidence="7">
    <location>
        <begin position="219"/>
        <end position="687"/>
    </location>
</feature>
<dbReference type="NCBIfam" id="NF001750">
    <property type="entry name" value="PRK00476.1"/>
    <property type="match status" value="1"/>
</dbReference>
<evidence type="ECO:0000256" key="3">
    <source>
        <dbReference type="ARBA" id="ARBA00022741"/>
    </source>
</evidence>
<dbReference type="HAMAP" id="MF_00044">
    <property type="entry name" value="Asp_tRNA_synth_type1"/>
    <property type="match status" value="1"/>
</dbReference>
<dbReference type="Gene3D" id="3.30.1360.30">
    <property type="entry name" value="GAD-like domain"/>
    <property type="match status" value="1"/>
</dbReference>
<dbReference type="PRINTS" id="PR01042">
    <property type="entry name" value="TRNASYNTHASP"/>
</dbReference>
<dbReference type="Pfam" id="PF00152">
    <property type="entry name" value="tRNA-synt_2"/>
    <property type="match status" value="1"/>
</dbReference>
<dbReference type="PANTHER" id="PTHR22594">
    <property type="entry name" value="ASPARTYL/LYSYL-TRNA SYNTHETASE"/>
    <property type="match status" value="1"/>
</dbReference>
<dbReference type="GO" id="GO:0004815">
    <property type="term" value="F:aspartate-tRNA ligase activity"/>
    <property type="evidence" value="ECO:0007669"/>
    <property type="project" value="TreeGrafter"/>
</dbReference>
<keyword evidence="9" id="KW-1185">Reference proteome</keyword>
<dbReference type="InterPro" id="IPR006195">
    <property type="entry name" value="aa-tRNA-synth_II"/>
</dbReference>
<comment type="similarity">
    <text evidence="1">Belongs to the class-II aminoacyl-tRNA synthetase family. Type 1 subfamily.</text>
</comment>
<dbReference type="AlphaFoldDB" id="A0AAI9T2J3"/>
<comment type="caution">
    <text evidence="8">The sequence shown here is derived from an EMBL/GenBank/DDBJ whole genome shotgun (WGS) entry which is preliminary data.</text>
</comment>
<dbReference type="InterPro" id="IPR045864">
    <property type="entry name" value="aa-tRNA-synth_II/BPL/LPL"/>
</dbReference>
<dbReference type="Proteomes" id="UP001202479">
    <property type="component" value="Unassembled WGS sequence"/>
</dbReference>
<keyword evidence="4" id="KW-0067">ATP-binding</keyword>
<evidence type="ECO:0000259" key="7">
    <source>
        <dbReference type="PROSITE" id="PS50862"/>
    </source>
</evidence>
<dbReference type="PROSITE" id="PS50862">
    <property type="entry name" value="AA_TRNA_LIGASE_II"/>
    <property type="match status" value="1"/>
</dbReference>
<dbReference type="PANTHER" id="PTHR22594:SF5">
    <property type="entry name" value="ASPARTATE--TRNA LIGASE, MITOCHONDRIAL"/>
    <property type="match status" value="1"/>
</dbReference>
<evidence type="ECO:0000256" key="1">
    <source>
        <dbReference type="ARBA" id="ARBA00006303"/>
    </source>
</evidence>
<gene>
    <name evidence="8" type="ORF">KGF56_000138</name>
</gene>
<dbReference type="RefSeq" id="XP_049182795.1">
    <property type="nucleotide sequence ID" value="XM_049322496.1"/>
</dbReference>
<evidence type="ECO:0000256" key="5">
    <source>
        <dbReference type="ARBA" id="ARBA00022917"/>
    </source>
</evidence>
<keyword evidence="6" id="KW-0030">Aminoacyl-tRNA synthetase</keyword>
<dbReference type="GO" id="GO:0006422">
    <property type="term" value="P:aspartyl-tRNA aminoacylation"/>
    <property type="evidence" value="ECO:0007669"/>
    <property type="project" value="TreeGrafter"/>
</dbReference>
<evidence type="ECO:0000256" key="6">
    <source>
        <dbReference type="ARBA" id="ARBA00023146"/>
    </source>
</evidence>
<evidence type="ECO:0000256" key="4">
    <source>
        <dbReference type="ARBA" id="ARBA00022840"/>
    </source>
</evidence>
<dbReference type="GO" id="GO:0005524">
    <property type="term" value="F:ATP binding"/>
    <property type="evidence" value="ECO:0007669"/>
    <property type="project" value="UniProtKB-KW"/>
</dbReference>
<dbReference type="EMBL" id="JAHUZD010000018">
    <property type="protein sequence ID" value="KAI3407050.2"/>
    <property type="molecule type" value="Genomic_DNA"/>
</dbReference>
<dbReference type="InterPro" id="IPR004364">
    <property type="entry name" value="Aa-tRNA-synt_II"/>
</dbReference>
<dbReference type="SUPFAM" id="SSF50249">
    <property type="entry name" value="Nucleic acid-binding proteins"/>
    <property type="match status" value="1"/>
</dbReference>
<reference evidence="8" key="1">
    <citation type="journal article" date="2022" name="DNA Res.">
        <title>Genome analysis of five recently described species of the CUG-Ser clade uncovers Candida theae as a new hybrid lineage with pathogenic potential in the Candida parapsilosis species complex.</title>
        <authorList>
            <person name="Mixao V."/>
            <person name="Del Olmo V."/>
            <person name="Hegedusova E."/>
            <person name="Saus E."/>
            <person name="Pryszcz L."/>
            <person name="Cillingova A."/>
            <person name="Nosek J."/>
            <person name="Gabaldon T."/>
        </authorList>
    </citation>
    <scope>NUCLEOTIDE SEQUENCE</scope>
    <source>
        <strain evidence="8">CBS 10844</strain>
    </source>
</reference>
<dbReference type="GO" id="GO:0005739">
    <property type="term" value="C:mitochondrion"/>
    <property type="evidence" value="ECO:0007669"/>
    <property type="project" value="TreeGrafter"/>
</dbReference>
<proteinExistence type="inferred from homology"/>
<dbReference type="GeneID" id="73377755"/>
<keyword evidence="5" id="KW-0648">Protein biosynthesis</keyword>
<evidence type="ECO:0000256" key="2">
    <source>
        <dbReference type="ARBA" id="ARBA00022598"/>
    </source>
</evidence>
<keyword evidence="2" id="KW-0436">Ligase</keyword>
<protein>
    <submittedName>
        <fullName evidence="8">MSD1</fullName>
    </submittedName>
</protein>
<evidence type="ECO:0000313" key="9">
    <source>
        <dbReference type="Proteomes" id="UP001202479"/>
    </source>
</evidence>
<dbReference type="Gene3D" id="2.40.50.140">
    <property type="entry name" value="Nucleic acid-binding proteins"/>
    <property type="match status" value="1"/>
</dbReference>
<sequence>MFQRCFQCSKRYYARLPDKALTLAKFKFPLSTHTVSQVNNEIDELLNNKNRKVTLQGHIHRKSRIRPSLSFGFLRDTEGNVVQFITKQGSNADADADADVDADADADVDADADADVDADADTGTDMVIWNAIKHLNVEDSVSISGYVKRKEVKNTEVKDTEKGDLLPPPWELVVEELQVLNSSNLDAARLEKLKQTNPQDIPPQFRYLQLRTPFYQNALKTRSKIAQLVRNILIENHSFVEIETPLLFKSTPEGAREFLVPMRSYDQFYALPQSPQQYKQILMSSGFTRYFQIAKCFRDEDLRADRQPEFTQIDLEMSYISSADQVMKVVEEIILKTWQNIGLKDTFTVNSKGFLQKIKDVQKGDLQLEKISYSEALEKYGIDKPDMRSNLSFINLENFFIGEENREFPIVEACILKNAFEPGESRKFKIPKALIDTTNYSRRRPYVWAIQKESDTTSWYKVLLEKHYLSKTEQFNEAKLRDLCNLQPGDILAISNRSKVSYENPTPLGRFRQLAMKQFPGKWQRAIQTKEGNLLENYKQEDVVVGSWIVDFPLFSPVESTTSDINDPYPSYKDNKFESTHHPFTMCKIEDYELLESEPLKVRGEHYDLVINGVEVGGGSRRIHDPDLQKYVFDNILKIENHQQLFGHLLKALSMGCPPHAGLALGFDRLCAMVVGTSSIRDVIAFPKNQSGKDPVVESPTTVGQQTLNEYYITKIPVNK</sequence>
<dbReference type="InterPro" id="IPR012340">
    <property type="entry name" value="NA-bd_OB-fold"/>
</dbReference>
<accession>A0AAI9T2J3</accession>
<dbReference type="InterPro" id="IPR004115">
    <property type="entry name" value="GAD-like_sf"/>
</dbReference>
<dbReference type="SUPFAM" id="SSF55681">
    <property type="entry name" value="Class II aaRS and biotin synthetases"/>
    <property type="match status" value="1"/>
</dbReference>
<keyword evidence="3" id="KW-0547">Nucleotide-binding</keyword>
<dbReference type="Gene3D" id="3.30.930.10">
    <property type="entry name" value="Bira Bifunctional Protein, Domain 2"/>
    <property type="match status" value="1"/>
</dbReference>
<dbReference type="NCBIfam" id="TIGR00459">
    <property type="entry name" value="aspS_bact"/>
    <property type="match status" value="1"/>
</dbReference>
<name>A0AAI9T2J3_9ASCO</name>